<evidence type="ECO:0000313" key="2">
    <source>
        <dbReference type="EMBL" id="EFA02395.1"/>
    </source>
</evidence>
<evidence type="ECO:0000256" key="1">
    <source>
        <dbReference type="SAM" id="Phobius"/>
    </source>
</evidence>
<dbReference type="AlphaFoldDB" id="D1ZZN6"/>
<dbReference type="HOGENOM" id="CLU_1742889_0_0_1"/>
<dbReference type="Proteomes" id="UP000007266">
    <property type="component" value="Linkage group 4"/>
</dbReference>
<keyword evidence="1" id="KW-0472">Membrane</keyword>
<name>D1ZZN6_TRICA</name>
<organism evidence="2 3">
    <name type="scientific">Tribolium castaneum</name>
    <name type="common">Red flour beetle</name>
    <dbReference type="NCBI Taxonomy" id="7070"/>
    <lineage>
        <taxon>Eukaryota</taxon>
        <taxon>Metazoa</taxon>
        <taxon>Ecdysozoa</taxon>
        <taxon>Arthropoda</taxon>
        <taxon>Hexapoda</taxon>
        <taxon>Insecta</taxon>
        <taxon>Pterygota</taxon>
        <taxon>Neoptera</taxon>
        <taxon>Endopterygota</taxon>
        <taxon>Coleoptera</taxon>
        <taxon>Polyphaga</taxon>
        <taxon>Cucujiformia</taxon>
        <taxon>Tenebrionidae</taxon>
        <taxon>Tenebrionidae incertae sedis</taxon>
        <taxon>Tribolium</taxon>
    </lineage>
</organism>
<proteinExistence type="predicted"/>
<keyword evidence="1" id="KW-0812">Transmembrane</keyword>
<reference evidence="2 3" key="2">
    <citation type="journal article" date="2010" name="Nucleic Acids Res.">
        <title>BeetleBase in 2010: revisions to provide comprehensive genomic information for Tribolium castaneum.</title>
        <authorList>
            <person name="Kim H.S."/>
            <person name="Murphy T."/>
            <person name="Xia J."/>
            <person name="Caragea D."/>
            <person name="Park Y."/>
            <person name="Beeman R.W."/>
            <person name="Lorenzen M.D."/>
            <person name="Butcher S."/>
            <person name="Manak J.R."/>
            <person name="Brown S.J."/>
        </authorList>
    </citation>
    <scope>GENOME REANNOTATION</scope>
    <source>
        <strain evidence="2 3">Georgia GA2</strain>
    </source>
</reference>
<evidence type="ECO:0000313" key="3">
    <source>
        <dbReference type="Proteomes" id="UP000007266"/>
    </source>
</evidence>
<feature type="transmembrane region" description="Helical" evidence="1">
    <location>
        <begin position="56"/>
        <end position="74"/>
    </location>
</feature>
<accession>D1ZZN6</accession>
<dbReference type="InParanoid" id="D1ZZN6"/>
<reference evidence="2 3" key="1">
    <citation type="journal article" date="2008" name="Nature">
        <title>The genome of the model beetle and pest Tribolium castaneum.</title>
        <authorList>
            <consortium name="Tribolium Genome Sequencing Consortium"/>
            <person name="Richards S."/>
            <person name="Gibbs R.A."/>
            <person name="Weinstock G.M."/>
            <person name="Brown S.J."/>
            <person name="Denell R."/>
            <person name="Beeman R.W."/>
            <person name="Gibbs R."/>
            <person name="Beeman R.W."/>
            <person name="Brown S.J."/>
            <person name="Bucher G."/>
            <person name="Friedrich M."/>
            <person name="Grimmelikhuijzen C.J."/>
            <person name="Klingler M."/>
            <person name="Lorenzen M."/>
            <person name="Richards S."/>
            <person name="Roth S."/>
            <person name="Schroder R."/>
            <person name="Tautz D."/>
            <person name="Zdobnov E.M."/>
            <person name="Muzny D."/>
            <person name="Gibbs R.A."/>
            <person name="Weinstock G.M."/>
            <person name="Attaway T."/>
            <person name="Bell S."/>
            <person name="Buhay C.J."/>
            <person name="Chandrabose M.N."/>
            <person name="Chavez D."/>
            <person name="Clerk-Blankenburg K.P."/>
            <person name="Cree A."/>
            <person name="Dao M."/>
            <person name="Davis C."/>
            <person name="Chacko J."/>
            <person name="Dinh H."/>
            <person name="Dugan-Rocha S."/>
            <person name="Fowler G."/>
            <person name="Garner T.T."/>
            <person name="Garnes J."/>
            <person name="Gnirke A."/>
            <person name="Hawes A."/>
            <person name="Hernandez J."/>
            <person name="Hines S."/>
            <person name="Holder M."/>
            <person name="Hume J."/>
            <person name="Jhangiani S.N."/>
            <person name="Joshi V."/>
            <person name="Khan Z.M."/>
            <person name="Jackson L."/>
            <person name="Kovar C."/>
            <person name="Kowis A."/>
            <person name="Lee S."/>
            <person name="Lewis L.R."/>
            <person name="Margolis J."/>
            <person name="Morgan M."/>
            <person name="Nazareth L.V."/>
            <person name="Nguyen N."/>
            <person name="Okwuonu G."/>
            <person name="Parker D."/>
            <person name="Richards S."/>
            <person name="Ruiz S.J."/>
            <person name="Santibanez J."/>
            <person name="Savard J."/>
            <person name="Scherer S.E."/>
            <person name="Schneider B."/>
            <person name="Sodergren E."/>
            <person name="Tautz D."/>
            <person name="Vattahil S."/>
            <person name="Villasana D."/>
            <person name="White C.S."/>
            <person name="Wright R."/>
            <person name="Park Y."/>
            <person name="Beeman R.W."/>
            <person name="Lord J."/>
            <person name="Oppert B."/>
            <person name="Lorenzen M."/>
            <person name="Brown S."/>
            <person name="Wang L."/>
            <person name="Savard J."/>
            <person name="Tautz D."/>
            <person name="Richards S."/>
            <person name="Weinstock G."/>
            <person name="Gibbs R.A."/>
            <person name="Liu Y."/>
            <person name="Worley K."/>
            <person name="Weinstock G."/>
            <person name="Elsik C.G."/>
            <person name="Reese J.T."/>
            <person name="Elhaik E."/>
            <person name="Landan G."/>
            <person name="Graur D."/>
            <person name="Arensburger P."/>
            <person name="Atkinson P."/>
            <person name="Beeman R.W."/>
            <person name="Beidler J."/>
            <person name="Brown S.J."/>
            <person name="Demuth J.P."/>
            <person name="Drury D.W."/>
            <person name="Du Y.Z."/>
            <person name="Fujiwara H."/>
            <person name="Lorenzen M."/>
            <person name="Maselli V."/>
            <person name="Osanai M."/>
            <person name="Park Y."/>
            <person name="Robertson H.M."/>
            <person name="Tu Z."/>
            <person name="Wang J.J."/>
            <person name="Wang S."/>
            <person name="Richards S."/>
            <person name="Song H."/>
            <person name="Zhang L."/>
            <person name="Sodergren E."/>
            <person name="Werner D."/>
            <person name="Stanke M."/>
            <person name="Morgenstern B."/>
            <person name="Solovyev V."/>
            <person name="Kosarev P."/>
            <person name="Brown G."/>
            <person name="Chen H.C."/>
            <person name="Ermolaeva O."/>
            <person name="Hlavina W."/>
            <person name="Kapustin Y."/>
            <person name="Kiryutin B."/>
            <person name="Kitts P."/>
            <person name="Maglott D."/>
            <person name="Pruitt K."/>
            <person name="Sapojnikov V."/>
            <person name="Souvorov A."/>
            <person name="Mackey A.J."/>
            <person name="Waterhouse R.M."/>
            <person name="Wyder S."/>
            <person name="Zdobnov E.M."/>
            <person name="Zdobnov E.M."/>
            <person name="Wyder S."/>
            <person name="Kriventseva E.V."/>
            <person name="Kadowaki T."/>
            <person name="Bork P."/>
            <person name="Aranda M."/>
            <person name="Bao R."/>
            <person name="Beermann A."/>
            <person name="Berns N."/>
            <person name="Bolognesi R."/>
            <person name="Bonneton F."/>
            <person name="Bopp D."/>
            <person name="Brown S.J."/>
            <person name="Bucher G."/>
            <person name="Butts T."/>
            <person name="Chaumot A."/>
            <person name="Denell R.E."/>
            <person name="Ferrier D.E."/>
            <person name="Friedrich M."/>
            <person name="Gordon C.M."/>
            <person name="Jindra M."/>
            <person name="Klingler M."/>
            <person name="Lan Q."/>
            <person name="Lattorff H.M."/>
            <person name="Laudet V."/>
            <person name="von Levetsow C."/>
            <person name="Liu Z."/>
            <person name="Lutz R."/>
            <person name="Lynch J.A."/>
            <person name="da Fonseca R.N."/>
            <person name="Posnien N."/>
            <person name="Reuter R."/>
            <person name="Roth S."/>
            <person name="Savard J."/>
            <person name="Schinko J.B."/>
            <person name="Schmitt C."/>
            <person name="Schoppmeier M."/>
            <person name="Schroder R."/>
            <person name="Shippy T.D."/>
            <person name="Simonnet F."/>
            <person name="Marques-Souza H."/>
            <person name="Tautz D."/>
            <person name="Tomoyasu Y."/>
            <person name="Trauner J."/>
            <person name="Van der Zee M."/>
            <person name="Vervoort M."/>
            <person name="Wittkopp N."/>
            <person name="Wimmer E.A."/>
            <person name="Yang X."/>
            <person name="Jones A.K."/>
            <person name="Sattelle D.B."/>
            <person name="Ebert P.R."/>
            <person name="Nelson D."/>
            <person name="Scott J.G."/>
            <person name="Beeman R.W."/>
            <person name="Muthukrishnan S."/>
            <person name="Kramer K.J."/>
            <person name="Arakane Y."/>
            <person name="Beeman R.W."/>
            <person name="Zhu Q."/>
            <person name="Hogenkamp D."/>
            <person name="Dixit R."/>
            <person name="Oppert B."/>
            <person name="Jiang H."/>
            <person name="Zou Z."/>
            <person name="Marshall J."/>
            <person name="Elpidina E."/>
            <person name="Vinokurov K."/>
            <person name="Oppert C."/>
            <person name="Zou Z."/>
            <person name="Evans J."/>
            <person name="Lu Z."/>
            <person name="Zhao P."/>
            <person name="Sumathipala N."/>
            <person name="Altincicek B."/>
            <person name="Vilcinskas A."/>
            <person name="Williams M."/>
            <person name="Hultmark D."/>
            <person name="Hetru C."/>
            <person name="Jiang H."/>
            <person name="Grimmelikhuijzen C.J."/>
            <person name="Hauser F."/>
            <person name="Cazzamali G."/>
            <person name="Williamson M."/>
            <person name="Park Y."/>
            <person name="Li B."/>
            <person name="Tanaka Y."/>
            <person name="Predel R."/>
            <person name="Neupert S."/>
            <person name="Schachtner J."/>
            <person name="Verleyen P."/>
            <person name="Raible F."/>
            <person name="Bork P."/>
            <person name="Friedrich M."/>
            <person name="Walden K.K."/>
            <person name="Robertson H.M."/>
            <person name="Angeli S."/>
            <person name="Foret S."/>
            <person name="Bucher G."/>
            <person name="Schuetz S."/>
            <person name="Maleszka R."/>
            <person name="Wimmer E.A."/>
            <person name="Beeman R.W."/>
            <person name="Lorenzen M."/>
            <person name="Tomoyasu Y."/>
            <person name="Miller S.C."/>
            <person name="Grossmann D."/>
            <person name="Bucher G."/>
        </authorList>
    </citation>
    <scope>NUCLEOTIDE SEQUENCE [LARGE SCALE GENOMIC DNA]</scope>
    <source>
        <strain evidence="2 3">Georgia GA2</strain>
    </source>
</reference>
<protein>
    <submittedName>
        <fullName evidence="2">Uncharacterized protein</fullName>
    </submittedName>
</protein>
<dbReference type="EMBL" id="KQ971338">
    <property type="protein sequence ID" value="EFA02395.1"/>
    <property type="molecule type" value="Genomic_DNA"/>
</dbReference>
<sequence>MFGVGSCTDRVADELMEYQRVVTIDKRRSMRRLNISAIVEPHPCLPFRAAYAMHKTVAVVLRIFSLVTSLRVFFVTRKILKKVSSLCSAHFRAMCSSISYSSHGPLSIRASVVDIALSQPFALFHVLSNYNRMSSFRFFDKFQKQTLKLR</sequence>
<keyword evidence="1" id="KW-1133">Transmembrane helix</keyword>
<keyword evidence="3" id="KW-1185">Reference proteome</keyword>
<gene>
    <name evidence="2" type="primary">GLEAN_08075</name>
    <name evidence="2" type="ORF">TcasGA2_TC008075</name>
</gene>